<gene>
    <name evidence="2" type="ORF">UFOPK3564_00849</name>
</gene>
<reference evidence="2" key="1">
    <citation type="submission" date="2020-05" db="EMBL/GenBank/DDBJ databases">
        <authorList>
            <person name="Chiriac C."/>
            <person name="Salcher M."/>
            <person name="Ghai R."/>
            <person name="Kavagutti S V."/>
        </authorList>
    </citation>
    <scope>NUCLEOTIDE SEQUENCE</scope>
</reference>
<sequence length="133" mass="14127">MSQLESQSSVVRSPLQAVADVVARHFKEQFGRGPQRCRAFFAGRDAIVVILDGTMSPAERRISDLGQGELVRSTRSALQRAVADEVLRSVEAVVGRPVLHAVDGLDVEHDVSTQLFVLAETGAASFSAAAPAG</sequence>
<organism evidence="2">
    <name type="scientific">freshwater metagenome</name>
    <dbReference type="NCBI Taxonomy" id="449393"/>
    <lineage>
        <taxon>unclassified sequences</taxon>
        <taxon>metagenomes</taxon>
        <taxon>ecological metagenomes</taxon>
    </lineage>
</organism>
<accession>A0A6J7GEN4</accession>
<evidence type="ECO:0000313" key="2">
    <source>
        <dbReference type="EMBL" id="CAB4905446.1"/>
    </source>
</evidence>
<protein>
    <submittedName>
        <fullName evidence="2">Unannotated protein</fullName>
    </submittedName>
</protein>
<evidence type="ECO:0000259" key="1">
    <source>
        <dbReference type="Pfam" id="PF10057"/>
    </source>
</evidence>
<dbReference type="EMBL" id="CAFBMK010000033">
    <property type="protein sequence ID" value="CAB4905446.1"/>
    <property type="molecule type" value="Genomic_DNA"/>
</dbReference>
<dbReference type="InterPro" id="IPR018745">
    <property type="entry name" value="MpsC"/>
</dbReference>
<dbReference type="Pfam" id="PF10057">
    <property type="entry name" value="MpsC"/>
    <property type="match status" value="1"/>
</dbReference>
<feature type="domain" description="Na+-translocating membrane potential-generating system MpsC" evidence="1">
    <location>
        <begin position="17"/>
        <end position="119"/>
    </location>
</feature>
<dbReference type="AlphaFoldDB" id="A0A6J7GEN4"/>
<proteinExistence type="predicted"/>
<name>A0A6J7GEN4_9ZZZZ</name>